<protein>
    <submittedName>
        <fullName evidence="1">Uncharacterized protein</fullName>
    </submittedName>
</protein>
<dbReference type="Proteomes" id="UP001295684">
    <property type="component" value="Unassembled WGS sequence"/>
</dbReference>
<evidence type="ECO:0000313" key="1">
    <source>
        <dbReference type="EMBL" id="CAI2384124.1"/>
    </source>
</evidence>
<proteinExistence type="predicted"/>
<dbReference type="EMBL" id="CAMPGE010026432">
    <property type="protein sequence ID" value="CAI2384124.1"/>
    <property type="molecule type" value="Genomic_DNA"/>
</dbReference>
<evidence type="ECO:0000313" key="2">
    <source>
        <dbReference type="Proteomes" id="UP001295684"/>
    </source>
</evidence>
<accession>A0AAD2D7H3</accession>
<gene>
    <name evidence="1" type="ORF">ECRASSUSDP1_LOCUS25645</name>
</gene>
<sequence length="57" mass="6892">MQGIKKKVYLEINRLEIDKFHNKFGVIKALRFSLGWPKHKNWVYSCFNRQLHKEGNC</sequence>
<keyword evidence="2" id="KW-1185">Reference proteome</keyword>
<dbReference type="AlphaFoldDB" id="A0AAD2D7H3"/>
<comment type="caution">
    <text evidence="1">The sequence shown here is derived from an EMBL/GenBank/DDBJ whole genome shotgun (WGS) entry which is preliminary data.</text>
</comment>
<name>A0AAD2D7H3_EUPCR</name>
<organism evidence="1 2">
    <name type="scientific">Euplotes crassus</name>
    <dbReference type="NCBI Taxonomy" id="5936"/>
    <lineage>
        <taxon>Eukaryota</taxon>
        <taxon>Sar</taxon>
        <taxon>Alveolata</taxon>
        <taxon>Ciliophora</taxon>
        <taxon>Intramacronucleata</taxon>
        <taxon>Spirotrichea</taxon>
        <taxon>Hypotrichia</taxon>
        <taxon>Euplotida</taxon>
        <taxon>Euplotidae</taxon>
        <taxon>Moneuplotes</taxon>
    </lineage>
</organism>
<reference evidence="1" key="1">
    <citation type="submission" date="2023-07" db="EMBL/GenBank/DDBJ databases">
        <authorList>
            <consortium name="AG Swart"/>
            <person name="Singh M."/>
            <person name="Singh A."/>
            <person name="Seah K."/>
            <person name="Emmerich C."/>
        </authorList>
    </citation>
    <scope>NUCLEOTIDE SEQUENCE</scope>
    <source>
        <strain evidence="1">DP1</strain>
    </source>
</reference>